<evidence type="ECO:0000313" key="2">
    <source>
        <dbReference type="Proteomes" id="UP000053825"/>
    </source>
</evidence>
<organism evidence="1 2">
    <name type="scientific">Habropoda laboriosa</name>
    <dbReference type="NCBI Taxonomy" id="597456"/>
    <lineage>
        <taxon>Eukaryota</taxon>
        <taxon>Metazoa</taxon>
        <taxon>Ecdysozoa</taxon>
        <taxon>Arthropoda</taxon>
        <taxon>Hexapoda</taxon>
        <taxon>Insecta</taxon>
        <taxon>Pterygota</taxon>
        <taxon>Neoptera</taxon>
        <taxon>Endopterygota</taxon>
        <taxon>Hymenoptera</taxon>
        <taxon>Apocrita</taxon>
        <taxon>Aculeata</taxon>
        <taxon>Apoidea</taxon>
        <taxon>Anthophila</taxon>
        <taxon>Apidae</taxon>
        <taxon>Habropoda</taxon>
    </lineage>
</organism>
<accession>A0A0L7RAC5</accession>
<evidence type="ECO:0000313" key="1">
    <source>
        <dbReference type="EMBL" id="KOC67794.1"/>
    </source>
</evidence>
<name>A0A0L7RAC5_9HYME</name>
<gene>
    <name evidence="1" type="ORF">WH47_12124</name>
</gene>
<proteinExistence type="predicted"/>
<protein>
    <recommendedName>
        <fullName evidence="3">Mos1 transposase HTH domain-containing protein</fullName>
    </recommendedName>
</protein>
<dbReference type="EMBL" id="KQ414618">
    <property type="protein sequence ID" value="KOC67794.1"/>
    <property type="molecule type" value="Genomic_DNA"/>
</dbReference>
<reference evidence="1 2" key="1">
    <citation type="submission" date="2015-07" db="EMBL/GenBank/DDBJ databases">
        <title>The genome of Habropoda laboriosa.</title>
        <authorList>
            <person name="Pan H."/>
            <person name="Kapheim K."/>
        </authorList>
    </citation>
    <scope>NUCLEOTIDE SEQUENCE [LARGE SCALE GENOMIC DNA]</scope>
    <source>
        <strain evidence="1">0110345459</strain>
    </source>
</reference>
<dbReference type="Proteomes" id="UP000053825">
    <property type="component" value="Unassembled WGS sequence"/>
</dbReference>
<feature type="non-terminal residue" evidence="1">
    <location>
        <position position="1"/>
    </location>
</feature>
<keyword evidence="2" id="KW-1185">Reference proteome</keyword>
<sequence>VHSDVYSVCSVRKVRREAAAVKRPELLNRDKVIFHRDKCQTTCGTKRAKTVAPSDYHLFPCVKTFFSGDKI</sequence>
<evidence type="ECO:0008006" key="3">
    <source>
        <dbReference type="Google" id="ProtNLM"/>
    </source>
</evidence>
<dbReference type="AlphaFoldDB" id="A0A0L7RAC5"/>